<dbReference type="PANTHER" id="PTHR31972:SF48">
    <property type="entry name" value="OS04G0407500 PROTEIN"/>
    <property type="match status" value="1"/>
</dbReference>
<dbReference type="Proteomes" id="UP000515123">
    <property type="component" value="Linkage group 17"/>
</dbReference>
<dbReference type="PANTHER" id="PTHR31972">
    <property type="entry name" value="EXPRESSED PROTEIN"/>
    <property type="match status" value="1"/>
</dbReference>
<evidence type="ECO:0000313" key="3">
    <source>
        <dbReference type="RefSeq" id="XP_020107353.1"/>
    </source>
</evidence>
<dbReference type="Pfam" id="PF05910">
    <property type="entry name" value="DUF868"/>
    <property type="match status" value="1"/>
</dbReference>
<organism evidence="3">
    <name type="scientific">Ananas comosus</name>
    <name type="common">Pineapple</name>
    <name type="synonym">Ananas ananas</name>
    <dbReference type="NCBI Taxonomy" id="4615"/>
    <lineage>
        <taxon>Eukaryota</taxon>
        <taxon>Viridiplantae</taxon>
        <taxon>Streptophyta</taxon>
        <taxon>Embryophyta</taxon>
        <taxon>Tracheophyta</taxon>
        <taxon>Spermatophyta</taxon>
        <taxon>Magnoliopsida</taxon>
        <taxon>Liliopsida</taxon>
        <taxon>Poales</taxon>
        <taxon>Bromeliaceae</taxon>
        <taxon>Bromelioideae</taxon>
        <taxon>Ananas</taxon>
    </lineage>
</organism>
<reference evidence="1" key="1">
    <citation type="journal article" date="2015" name="Nat. Genet.">
        <title>The pineapple genome and the evolution of CAM photosynthesis.</title>
        <authorList>
            <person name="Ming R."/>
            <person name="VanBuren R."/>
            <person name="Wai C.M."/>
            <person name="Tang H."/>
            <person name="Schatz M.C."/>
            <person name="Bowers J.E."/>
            <person name="Lyons E."/>
            <person name="Wang M.L."/>
            <person name="Chen J."/>
            <person name="Biggers E."/>
            <person name="Zhang J."/>
            <person name="Huang L."/>
            <person name="Zhang L."/>
            <person name="Miao W."/>
            <person name="Zhang J."/>
            <person name="Ye Z."/>
            <person name="Miao C."/>
            <person name="Lin Z."/>
            <person name="Wang H."/>
            <person name="Zhou H."/>
            <person name="Yim W.C."/>
            <person name="Priest H.D."/>
            <person name="Zheng C."/>
            <person name="Woodhouse M."/>
            <person name="Edger P.P."/>
            <person name="Guyot R."/>
            <person name="Guo H.B."/>
            <person name="Guo H."/>
            <person name="Zheng G."/>
            <person name="Singh R."/>
            <person name="Sharma A."/>
            <person name="Min X."/>
            <person name="Zheng Y."/>
            <person name="Lee H."/>
            <person name="Gurtowski J."/>
            <person name="Sedlazeck F.J."/>
            <person name="Harkess A."/>
            <person name="McKain M.R."/>
            <person name="Liao Z."/>
            <person name="Fang J."/>
            <person name="Liu J."/>
            <person name="Zhang X."/>
            <person name="Zhang Q."/>
            <person name="Hu W."/>
            <person name="Qin Y."/>
            <person name="Wang K."/>
            <person name="Chen L.Y."/>
            <person name="Shirley N."/>
            <person name="Lin Y.R."/>
            <person name="Liu L.Y."/>
            <person name="Hernandez A.G."/>
            <person name="Wright C.L."/>
            <person name="Bulone V."/>
            <person name="Tuskan G.A."/>
            <person name="Heath K."/>
            <person name="Zee F."/>
            <person name="Moore P.H."/>
            <person name="Sunkar R."/>
            <person name="Leebens-Mack J.H."/>
            <person name="Mockler T."/>
            <person name="Bennetzen J.L."/>
            <person name="Freeling M."/>
            <person name="Sankoff D."/>
            <person name="Paterson A.H."/>
            <person name="Zhu X."/>
            <person name="Yang X."/>
            <person name="Smith J.A."/>
            <person name="Cushman J.C."/>
            <person name="Paull R.E."/>
            <person name="Yu Q."/>
        </authorList>
    </citation>
    <scope>NUCLEOTIDE SEQUENCE [LARGE SCALE GENOMIC DNA]</scope>
    <source>
        <strain evidence="1">cv. F153</strain>
    </source>
</reference>
<evidence type="ECO:0000313" key="4">
    <source>
        <dbReference type="RefSeq" id="XP_020107354.1"/>
    </source>
</evidence>
<evidence type="ECO:0000313" key="2">
    <source>
        <dbReference type="RefSeq" id="XP_020107352.1"/>
    </source>
</evidence>
<gene>
    <name evidence="2 3 4" type="primary">LOC109723413</name>
</gene>
<reference evidence="2 3" key="2">
    <citation type="submission" date="2025-04" db="UniProtKB">
        <authorList>
            <consortium name="RefSeq"/>
        </authorList>
    </citation>
    <scope>IDENTIFICATION</scope>
    <source>
        <tissue evidence="2 3">Leaf</tissue>
    </source>
</reference>
<sequence length="342" mass="36727">MAGKARKAHLGSHLPLLAPAMKDFASCFSDHAVRVSDVACSGASSTGASAALVEARSVRSAVTALYRARLSTRKEVLVAVAWCRGHDGAALSVGVGAAPRHALRKKKGGRTLAAGERHVDVFWDLSAAKYGAGPEPTGDFYLAVLVDQEFALLLGDSCGDFVKTFDGGTRPAAEFAMVSRREKVVGPAAYSTRARFRGDGREHEITITCRGAGEAASSDADADAGAGAGAKESELAVCVDKKRVVCVKRLRWNFRGNQTIFVEGSPVDMMWDVHDWWFGGEKSSADPSGQAVFMFRTRSALDSRLWLEDDDDHDDDHDEALSKDKEQRCSGFSLLIQAFKSP</sequence>
<dbReference type="RefSeq" id="XP_020107353.1">
    <property type="nucleotide sequence ID" value="XM_020251764.1"/>
</dbReference>
<evidence type="ECO:0000313" key="1">
    <source>
        <dbReference type="Proteomes" id="UP000515123"/>
    </source>
</evidence>
<name>A0A6P5GMV0_ANACO</name>
<accession>A0A6P5GMV0</accession>
<keyword evidence="1" id="KW-1185">Reference proteome</keyword>
<dbReference type="OrthoDB" id="678233at2759"/>
<dbReference type="GeneID" id="109723413"/>
<proteinExistence type="predicted"/>
<dbReference type="AlphaFoldDB" id="A0A6P5GMV0"/>
<protein>
    <submittedName>
        <fullName evidence="2 4">Uncharacterized protein LOC109723413 isoform X1</fullName>
    </submittedName>
    <submittedName>
        <fullName evidence="3">Uncharacterized protein LOC109723413 isoform X2</fullName>
    </submittedName>
</protein>
<dbReference type="RefSeq" id="XP_020107354.1">
    <property type="nucleotide sequence ID" value="XM_020251765.1"/>
</dbReference>
<dbReference type="RefSeq" id="XP_020107352.1">
    <property type="nucleotide sequence ID" value="XM_020251763.1"/>
</dbReference>
<dbReference type="InterPro" id="IPR008586">
    <property type="entry name" value="DUF868_pln"/>
</dbReference>